<dbReference type="AlphaFoldDB" id="A0AAV0F6A4"/>
<evidence type="ECO:0000313" key="2">
    <source>
        <dbReference type="Proteomes" id="UP001152523"/>
    </source>
</evidence>
<dbReference type="InterPro" id="IPR036412">
    <property type="entry name" value="HAD-like_sf"/>
</dbReference>
<dbReference type="SUPFAM" id="SSF56784">
    <property type="entry name" value="HAD-like"/>
    <property type="match status" value="1"/>
</dbReference>
<reference evidence="1" key="1">
    <citation type="submission" date="2022-07" db="EMBL/GenBank/DDBJ databases">
        <authorList>
            <person name="Macas J."/>
            <person name="Novak P."/>
            <person name="Neumann P."/>
        </authorList>
    </citation>
    <scope>NUCLEOTIDE SEQUENCE</scope>
</reference>
<dbReference type="InterPro" id="IPR010036">
    <property type="entry name" value="MDP_1_eu_arc"/>
</dbReference>
<sequence length="253" mass="29090">MVCVGTEIMIGSLARRCIQMYNNHWFGSILCVCSYMVCKTMTPSSNTHTYVHSRSEHDYAELFPQAREILVALYEMGVGVAIASRTPTPNIARVFLLKLGLGSIFIAKEMFPSRSPKTEHFERIHRRTMVPYNQMLFFDDEKRNIDAASQMGVTSVLVTNGINLKALYEGLSAFHQRHILPPQHAFMIPHHHPSRIAPPAQPQLHGYCSTSHIVQPRPEGCCNIPCMHFKMMSLCRYRHHHHHHHHSNRHRHI</sequence>
<dbReference type="InterPro" id="IPR023214">
    <property type="entry name" value="HAD_sf"/>
</dbReference>
<dbReference type="PANTHER" id="PTHR17901">
    <property type="entry name" value="MAGNESIUM-DEPENDENT PHOSPHATASE 1 MDP1"/>
    <property type="match status" value="1"/>
</dbReference>
<name>A0AAV0F6A4_9ASTE</name>
<dbReference type="GO" id="GO:0003993">
    <property type="term" value="F:acid phosphatase activity"/>
    <property type="evidence" value="ECO:0007669"/>
    <property type="project" value="TreeGrafter"/>
</dbReference>
<dbReference type="Proteomes" id="UP001152523">
    <property type="component" value="Unassembled WGS sequence"/>
</dbReference>
<comment type="caution">
    <text evidence="1">The sequence shown here is derived from an EMBL/GenBank/DDBJ whole genome shotgun (WGS) entry which is preliminary data.</text>
</comment>
<proteinExistence type="predicted"/>
<dbReference type="Gene3D" id="3.40.50.1000">
    <property type="entry name" value="HAD superfamily/HAD-like"/>
    <property type="match status" value="1"/>
</dbReference>
<organism evidence="1 2">
    <name type="scientific">Cuscuta epithymum</name>
    <dbReference type="NCBI Taxonomy" id="186058"/>
    <lineage>
        <taxon>Eukaryota</taxon>
        <taxon>Viridiplantae</taxon>
        <taxon>Streptophyta</taxon>
        <taxon>Embryophyta</taxon>
        <taxon>Tracheophyta</taxon>
        <taxon>Spermatophyta</taxon>
        <taxon>Magnoliopsida</taxon>
        <taxon>eudicotyledons</taxon>
        <taxon>Gunneridae</taxon>
        <taxon>Pentapetalae</taxon>
        <taxon>asterids</taxon>
        <taxon>lamiids</taxon>
        <taxon>Solanales</taxon>
        <taxon>Convolvulaceae</taxon>
        <taxon>Cuscuteae</taxon>
        <taxon>Cuscuta</taxon>
        <taxon>Cuscuta subgen. Cuscuta</taxon>
    </lineage>
</organism>
<keyword evidence="2" id="KW-1185">Reference proteome</keyword>
<protein>
    <submittedName>
        <fullName evidence="1">Uncharacterized protein</fullName>
    </submittedName>
</protein>
<evidence type="ECO:0000313" key="1">
    <source>
        <dbReference type="EMBL" id="CAH9131077.1"/>
    </source>
</evidence>
<accession>A0AAV0F6A4</accession>
<dbReference type="Pfam" id="PF12689">
    <property type="entry name" value="Acid_PPase"/>
    <property type="match status" value="1"/>
</dbReference>
<dbReference type="EMBL" id="CAMAPF010000964">
    <property type="protein sequence ID" value="CAH9131077.1"/>
    <property type="molecule type" value="Genomic_DNA"/>
</dbReference>
<gene>
    <name evidence="1" type="ORF">CEPIT_LOCUS31139</name>
</gene>
<dbReference type="PANTHER" id="PTHR17901:SF14">
    <property type="entry name" value="MAGNESIUM-DEPENDENT PHOSPHATASE 1"/>
    <property type="match status" value="1"/>
</dbReference>